<keyword evidence="1" id="KW-0472">Membrane</keyword>
<keyword evidence="1" id="KW-1133">Transmembrane helix</keyword>
<reference evidence="2 3" key="1">
    <citation type="submission" date="2016-11" db="EMBL/GenBank/DDBJ databases">
        <authorList>
            <person name="Jaros S."/>
            <person name="Januszkiewicz K."/>
            <person name="Wedrychowicz H."/>
        </authorList>
    </citation>
    <scope>NUCLEOTIDE SEQUENCE [LARGE SCALE GENOMIC DNA]</scope>
    <source>
        <strain evidence="2 3">DSM 10068</strain>
    </source>
</reference>
<sequence length="180" mass="19834">MATLEQVEKLREKANVSFEEAKAALEACNDDLLDAIIYLEKQGRVNAPVNGGYYSSCGTGEEQHYEGGAGDYKPGGGGTFKNAMSKLGRFLLKVFHIGNANFLEASRHGEILFACPVTAVVLLLIFFFWVVVPLFILSLFFGFRYHFTGEELGRESVNKVMDDASSTVEDIKRDFSGGNK</sequence>
<gene>
    <name evidence="2" type="ORF">SAMN02745823_02457</name>
</gene>
<dbReference type="SUPFAM" id="SSF46934">
    <property type="entry name" value="UBA-like"/>
    <property type="match status" value="1"/>
</dbReference>
<evidence type="ECO:0000256" key="1">
    <source>
        <dbReference type="SAM" id="Phobius"/>
    </source>
</evidence>
<dbReference type="RefSeq" id="WP_073079408.1">
    <property type="nucleotide sequence ID" value="NZ_FQXV01000008.1"/>
</dbReference>
<dbReference type="CDD" id="cd14360">
    <property type="entry name" value="UBA_NAC_like_bac"/>
    <property type="match status" value="1"/>
</dbReference>
<keyword evidence="1" id="KW-0812">Transmembrane</keyword>
<evidence type="ECO:0000313" key="3">
    <source>
        <dbReference type="Proteomes" id="UP000183995"/>
    </source>
</evidence>
<proteinExistence type="predicted"/>
<dbReference type="EMBL" id="FQXV01000008">
    <property type="protein sequence ID" value="SHI10544.1"/>
    <property type="molecule type" value="Genomic_DNA"/>
</dbReference>
<accession>A0A1M5YF67</accession>
<name>A0A1M5YF67_9FIRM</name>
<dbReference type="InterPro" id="IPR009060">
    <property type="entry name" value="UBA-like_sf"/>
</dbReference>
<evidence type="ECO:0008006" key="4">
    <source>
        <dbReference type="Google" id="ProtNLM"/>
    </source>
</evidence>
<dbReference type="Gene3D" id="1.10.8.10">
    <property type="entry name" value="DNA helicase RuvA subunit, C-terminal domain"/>
    <property type="match status" value="1"/>
</dbReference>
<dbReference type="OrthoDB" id="3183239at2"/>
<protein>
    <recommendedName>
        <fullName evidence="4">DUF4342 domain-containing protein</fullName>
    </recommendedName>
</protein>
<dbReference type="STRING" id="1123282.SAMN02745823_02457"/>
<organism evidence="2 3">
    <name type="scientific">Sporobacter termitidis DSM 10068</name>
    <dbReference type="NCBI Taxonomy" id="1123282"/>
    <lineage>
        <taxon>Bacteria</taxon>
        <taxon>Bacillati</taxon>
        <taxon>Bacillota</taxon>
        <taxon>Clostridia</taxon>
        <taxon>Eubacteriales</taxon>
        <taxon>Oscillospiraceae</taxon>
        <taxon>Sporobacter</taxon>
    </lineage>
</organism>
<dbReference type="Proteomes" id="UP000183995">
    <property type="component" value="Unassembled WGS sequence"/>
</dbReference>
<feature type="transmembrane region" description="Helical" evidence="1">
    <location>
        <begin position="111"/>
        <end position="141"/>
    </location>
</feature>
<keyword evidence="3" id="KW-1185">Reference proteome</keyword>
<evidence type="ECO:0000313" key="2">
    <source>
        <dbReference type="EMBL" id="SHI10544.1"/>
    </source>
</evidence>
<dbReference type="AlphaFoldDB" id="A0A1M5YF67"/>